<sequence length="281" mass="32270">MVQLDSSLYHQTLQLVSNPSDATIHRTASEQRKARKAQPRAKTADRVARILDDIEDDYGIQLSEEQLWRSLKRSSVTREARQWLWMVIHDAYMVGTHWLRPNMRAELQERASCKACGQVESMEHIIFTCTAVGRECIWHLMGDALTRAGQKDYDPTWGNIIGAACVRMQNQAGSRNLYEEERWAVLAIESAHLIWKLRCERVIANEGAEFTEREVTNRWYTALGRRLDVERRATMLTPGKKGSARAKRIDGVWRPLLEDDGLDSHDWVTDNGVLVGIKRGR</sequence>
<reference evidence="1" key="1">
    <citation type="submission" date="2022-08" db="EMBL/GenBank/DDBJ databases">
        <title>Genome Sequence of Pycnoporus sanguineus.</title>
        <authorList>
            <person name="Buettner E."/>
        </authorList>
    </citation>
    <scope>NUCLEOTIDE SEQUENCE</scope>
    <source>
        <strain evidence="1">CG-C14</strain>
    </source>
</reference>
<comment type="caution">
    <text evidence="1">The sequence shown here is derived from an EMBL/GenBank/DDBJ whole genome shotgun (WGS) entry which is preliminary data.</text>
</comment>
<organism evidence="1 2">
    <name type="scientific">Trametes sanguinea</name>
    <dbReference type="NCBI Taxonomy" id="158606"/>
    <lineage>
        <taxon>Eukaryota</taxon>
        <taxon>Fungi</taxon>
        <taxon>Dikarya</taxon>
        <taxon>Basidiomycota</taxon>
        <taxon>Agaricomycotina</taxon>
        <taxon>Agaricomycetes</taxon>
        <taxon>Polyporales</taxon>
        <taxon>Polyporaceae</taxon>
        <taxon>Trametes</taxon>
    </lineage>
</organism>
<dbReference type="EMBL" id="JANSHE010005977">
    <property type="protein sequence ID" value="KAJ2968598.1"/>
    <property type="molecule type" value="Genomic_DNA"/>
</dbReference>
<gene>
    <name evidence="1" type="ORF">NUW54_g13169</name>
</gene>
<name>A0ACC1MQV2_9APHY</name>
<evidence type="ECO:0000313" key="2">
    <source>
        <dbReference type="Proteomes" id="UP001144978"/>
    </source>
</evidence>
<dbReference type="Proteomes" id="UP001144978">
    <property type="component" value="Unassembled WGS sequence"/>
</dbReference>
<keyword evidence="2" id="KW-1185">Reference proteome</keyword>
<proteinExistence type="predicted"/>
<accession>A0ACC1MQV2</accession>
<protein>
    <submittedName>
        <fullName evidence="1">Uncharacterized protein</fullName>
    </submittedName>
</protein>
<evidence type="ECO:0000313" key="1">
    <source>
        <dbReference type="EMBL" id="KAJ2968598.1"/>
    </source>
</evidence>